<reference evidence="2" key="1">
    <citation type="submission" date="2016-10" db="EMBL/GenBank/DDBJ databases">
        <authorList>
            <person name="Varghese N."/>
            <person name="Submissions S."/>
        </authorList>
    </citation>
    <scope>NUCLEOTIDE SEQUENCE [LARGE SCALE GENOMIC DNA]</scope>
    <source>
        <strain evidence="2">DSM 22251</strain>
    </source>
</reference>
<organism evidence="1 2">
    <name type="scientific">Kaistella treverensis</name>
    <dbReference type="NCBI Taxonomy" id="631455"/>
    <lineage>
        <taxon>Bacteria</taxon>
        <taxon>Pseudomonadati</taxon>
        <taxon>Bacteroidota</taxon>
        <taxon>Flavobacteriia</taxon>
        <taxon>Flavobacteriales</taxon>
        <taxon>Weeksellaceae</taxon>
        <taxon>Chryseobacterium group</taxon>
        <taxon>Kaistella</taxon>
    </lineage>
</organism>
<accession>A0A1I3KPL5</accession>
<evidence type="ECO:0000313" key="2">
    <source>
        <dbReference type="Proteomes" id="UP000242560"/>
    </source>
</evidence>
<evidence type="ECO:0000313" key="1">
    <source>
        <dbReference type="EMBL" id="SFI74452.1"/>
    </source>
</evidence>
<dbReference type="EMBL" id="FORQ01000001">
    <property type="protein sequence ID" value="SFI74452.1"/>
    <property type="molecule type" value="Genomic_DNA"/>
</dbReference>
<keyword evidence="2" id="KW-1185">Reference proteome</keyword>
<name>A0A1I3KPL5_9FLAO</name>
<protein>
    <submittedName>
        <fullName evidence="1">Uncharacterized protein</fullName>
    </submittedName>
</protein>
<proteinExistence type="predicted"/>
<gene>
    <name evidence="1" type="ORF">SAMN05421638_0934</name>
</gene>
<dbReference type="AlphaFoldDB" id="A0A1I3KPL5"/>
<sequence>MLETEIVSYPRFPLIARAGFVRSIHWLAEFTPAFFLVLT</sequence>
<dbReference type="Proteomes" id="UP000242560">
    <property type="component" value="Unassembled WGS sequence"/>
</dbReference>